<accession>A0AAW0R2C0</accession>
<dbReference type="EMBL" id="JAQQWP010000004">
    <property type="protein sequence ID" value="KAK8121328.1"/>
    <property type="molecule type" value="Genomic_DNA"/>
</dbReference>
<dbReference type="PROSITE" id="PS50011">
    <property type="entry name" value="PROTEIN_KINASE_DOM"/>
    <property type="match status" value="1"/>
</dbReference>
<dbReference type="Pfam" id="PF00069">
    <property type="entry name" value="Pkinase"/>
    <property type="match status" value="1"/>
</dbReference>
<keyword evidence="2" id="KW-0808">Transferase</keyword>
<dbReference type="Gene3D" id="1.10.510.10">
    <property type="entry name" value="Transferase(Phosphotransferase) domain 1"/>
    <property type="match status" value="1"/>
</dbReference>
<dbReference type="Proteomes" id="UP001392437">
    <property type="component" value="Unassembled WGS sequence"/>
</dbReference>
<dbReference type="InterPro" id="IPR011009">
    <property type="entry name" value="Kinase-like_dom_sf"/>
</dbReference>
<organism evidence="2 3">
    <name type="scientific">Apiospora kogelbergensis</name>
    <dbReference type="NCBI Taxonomy" id="1337665"/>
    <lineage>
        <taxon>Eukaryota</taxon>
        <taxon>Fungi</taxon>
        <taxon>Dikarya</taxon>
        <taxon>Ascomycota</taxon>
        <taxon>Pezizomycotina</taxon>
        <taxon>Sordariomycetes</taxon>
        <taxon>Xylariomycetidae</taxon>
        <taxon>Amphisphaeriales</taxon>
        <taxon>Apiosporaceae</taxon>
        <taxon>Apiospora</taxon>
    </lineage>
</organism>
<keyword evidence="2" id="KW-0418">Kinase</keyword>
<evidence type="ECO:0000259" key="1">
    <source>
        <dbReference type="PROSITE" id="PS50011"/>
    </source>
</evidence>
<protein>
    <submittedName>
        <fullName evidence="2">Serine/threonine kinase family protein</fullName>
    </submittedName>
</protein>
<name>A0AAW0R2C0_9PEZI</name>
<comment type="caution">
    <text evidence="2">The sequence shown here is derived from an EMBL/GenBank/DDBJ whole genome shotgun (WGS) entry which is preliminary data.</text>
</comment>
<dbReference type="AlphaFoldDB" id="A0AAW0R2C0"/>
<proteinExistence type="predicted"/>
<gene>
    <name evidence="2" type="ORF">PG999_005448</name>
</gene>
<keyword evidence="3" id="KW-1185">Reference proteome</keyword>
<reference evidence="2 3" key="1">
    <citation type="submission" date="2023-01" db="EMBL/GenBank/DDBJ databases">
        <title>Analysis of 21 Apiospora genomes using comparative genomics revels a genus with tremendous synthesis potential of carbohydrate active enzymes and secondary metabolites.</title>
        <authorList>
            <person name="Sorensen T."/>
        </authorList>
    </citation>
    <scope>NUCLEOTIDE SEQUENCE [LARGE SCALE GENOMIC DNA]</scope>
    <source>
        <strain evidence="2 3">CBS 117206</strain>
    </source>
</reference>
<evidence type="ECO:0000313" key="3">
    <source>
        <dbReference type="Proteomes" id="UP001392437"/>
    </source>
</evidence>
<dbReference type="InterPro" id="IPR000719">
    <property type="entry name" value="Prot_kinase_dom"/>
</dbReference>
<evidence type="ECO:0000313" key="2">
    <source>
        <dbReference type="EMBL" id="KAK8121328.1"/>
    </source>
</evidence>
<sequence>MEPAPITFVYPFNGQCALNFDYDGKEYRVCWAGDWRRPPDLSRFPHTTNFNVRELPHSEDEKEVWASSKVIAYGADSHVREFLDPCDFPLCKIAIDHRQRQLLQKEFDILCHLSSCGAPVVHTCTEPLLDENGMFGFKMQRLQNIEYRNLAVLKIELEEAIKQVHGAGIIHGDISPSNILQNSHGRITLIDFGRAGVLGEHVSQEHMRFREQHFENYTKTMDYEKMEQTIGMTP</sequence>
<feature type="domain" description="Protein kinase" evidence="1">
    <location>
        <begin position="65"/>
        <end position="234"/>
    </location>
</feature>
<dbReference type="GO" id="GO:0004672">
    <property type="term" value="F:protein kinase activity"/>
    <property type="evidence" value="ECO:0007669"/>
    <property type="project" value="InterPro"/>
</dbReference>
<dbReference type="SUPFAM" id="SSF56112">
    <property type="entry name" value="Protein kinase-like (PK-like)"/>
    <property type="match status" value="1"/>
</dbReference>
<dbReference type="GO" id="GO:0005524">
    <property type="term" value="F:ATP binding"/>
    <property type="evidence" value="ECO:0007669"/>
    <property type="project" value="InterPro"/>
</dbReference>